<evidence type="ECO:0000256" key="2">
    <source>
        <dbReference type="ARBA" id="ARBA00022723"/>
    </source>
</evidence>
<accession>A0A0C1GA08</accession>
<dbReference type="Pfam" id="PF16189">
    <property type="entry name" value="Creatinase_N_2"/>
    <property type="match status" value="1"/>
</dbReference>
<dbReference type="AlphaFoldDB" id="A0A0C1GA08"/>
<dbReference type="Gene3D" id="3.90.230.10">
    <property type="entry name" value="Creatinase/methionine aminopeptidase superfamily"/>
    <property type="match status" value="1"/>
</dbReference>
<protein>
    <submittedName>
        <fullName evidence="7">Xaa-Pro aminopeptidase</fullName>
    </submittedName>
</protein>
<keyword evidence="7" id="KW-0031">Aminopeptidase</keyword>
<dbReference type="OrthoDB" id="9806388at2"/>
<comment type="caution">
    <text evidence="7">The sequence shown here is derived from an EMBL/GenBank/DDBJ whole genome shotgun (WGS) entry which is preliminary data.</text>
</comment>
<dbReference type="RefSeq" id="WP_039470629.1">
    <property type="nucleotide sequence ID" value="NZ_JSYN01000001.1"/>
</dbReference>
<evidence type="ECO:0000259" key="6">
    <source>
        <dbReference type="Pfam" id="PF16188"/>
    </source>
</evidence>
<dbReference type="InterPro" id="IPR050422">
    <property type="entry name" value="X-Pro_aminopeptidase_P"/>
</dbReference>
<organism evidence="7 8">
    <name type="scientific">Pedobacter kyungheensis</name>
    <dbReference type="NCBI Taxonomy" id="1069985"/>
    <lineage>
        <taxon>Bacteria</taxon>
        <taxon>Pseudomonadati</taxon>
        <taxon>Bacteroidota</taxon>
        <taxon>Sphingobacteriia</taxon>
        <taxon>Sphingobacteriales</taxon>
        <taxon>Sphingobacteriaceae</taxon>
        <taxon>Pedobacter</taxon>
    </lineage>
</organism>
<dbReference type="Proteomes" id="UP000031246">
    <property type="component" value="Unassembled WGS sequence"/>
</dbReference>
<dbReference type="SUPFAM" id="SSF55920">
    <property type="entry name" value="Creatinase/aminopeptidase"/>
    <property type="match status" value="1"/>
</dbReference>
<evidence type="ECO:0000259" key="5">
    <source>
        <dbReference type="Pfam" id="PF01321"/>
    </source>
</evidence>
<dbReference type="InterPro" id="IPR029149">
    <property type="entry name" value="Creatin/AminoP/Spt16_N"/>
</dbReference>
<dbReference type="GO" id="GO:0005737">
    <property type="term" value="C:cytoplasm"/>
    <property type="evidence" value="ECO:0007669"/>
    <property type="project" value="UniProtKB-ARBA"/>
</dbReference>
<keyword evidence="3" id="KW-0378">Hydrolase</keyword>
<evidence type="ECO:0000256" key="3">
    <source>
        <dbReference type="ARBA" id="ARBA00022801"/>
    </source>
</evidence>
<dbReference type="InterPro" id="IPR036005">
    <property type="entry name" value="Creatinase/aminopeptidase-like"/>
</dbReference>
<evidence type="ECO:0000313" key="8">
    <source>
        <dbReference type="Proteomes" id="UP000031246"/>
    </source>
</evidence>
<dbReference type="CDD" id="cd01085">
    <property type="entry name" value="APP"/>
    <property type="match status" value="1"/>
</dbReference>
<keyword evidence="2" id="KW-0479">Metal-binding</keyword>
<evidence type="ECO:0000256" key="1">
    <source>
        <dbReference type="ARBA" id="ARBA00008766"/>
    </source>
</evidence>
<gene>
    <name evidence="7" type="ORF">OC25_00550</name>
</gene>
<dbReference type="Pfam" id="PF16188">
    <property type="entry name" value="Peptidase_M24_C"/>
    <property type="match status" value="1"/>
</dbReference>
<keyword evidence="7" id="KW-0645">Protease</keyword>
<dbReference type="Pfam" id="PF00557">
    <property type="entry name" value="Peptidase_M24"/>
    <property type="match status" value="1"/>
</dbReference>
<name>A0A0C1GA08_9SPHI</name>
<dbReference type="GO" id="GO:0046872">
    <property type="term" value="F:metal ion binding"/>
    <property type="evidence" value="ECO:0007669"/>
    <property type="project" value="UniProtKB-KW"/>
</dbReference>
<feature type="domain" description="Peptidase M24 C-terminal" evidence="6">
    <location>
        <begin position="531"/>
        <end position="591"/>
    </location>
</feature>
<evidence type="ECO:0000259" key="4">
    <source>
        <dbReference type="Pfam" id="PF00557"/>
    </source>
</evidence>
<dbReference type="InterPro" id="IPR033740">
    <property type="entry name" value="Pept_M24B"/>
</dbReference>
<keyword evidence="8" id="KW-1185">Reference proteome</keyword>
<reference evidence="7 8" key="1">
    <citation type="submission" date="2014-10" db="EMBL/GenBank/DDBJ databases">
        <title>Pedobacter Kyungheensis.</title>
        <authorList>
            <person name="Anderson B.M."/>
            <person name="Newman J.D."/>
        </authorList>
    </citation>
    <scope>NUCLEOTIDE SEQUENCE [LARGE SCALE GENOMIC DNA]</scope>
    <source>
        <strain evidence="7 8">KACC 16221</strain>
    </source>
</reference>
<proteinExistence type="inferred from homology"/>
<comment type="similarity">
    <text evidence="1">Belongs to the peptidase M24B family.</text>
</comment>
<dbReference type="InterPro" id="IPR032416">
    <property type="entry name" value="Peptidase_M24_C"/>
</dbReference>
<dbReference type="FunFam" id="3.90.230.10:FF:000009">
    <property type="entry name" value="xaa-Pro aminopeptidase 2"/>
    <property type="match status" value="1"/>
</dbReference>
<dbReference type="GO" id="GO:0070006">
    <property type="term" value="F:metalloaminopeptidase activity"/>
    <property type="evidence" value="ECO:0007669"/>
    <property type="project" value="InterPro"/>
</dbReference>
<dbReference type="PANTHER" id="PTHR43763:SF6">
    <property type="entry name" value="XAA-PRO AMINOPEPTIDASE 1"/>
    <property type="match status" value="1"/>
</dbReference>
<dbReference type="SUPFAM" id="SSF53092">
    <property type="entry name" value="Creatinase/prolidase N-terminal domain"/>
    <property type="match status" value="1"/>
</dbReference>
<dbReference type="EMBL" id="JSYN01000001">
    <property type="protein sequence ID" value="KIA96934.1"/>
    <property type="molecule type" value="Genomic_DNA"/>
</dbReference>
<evidence type="ECO:0000313" key="7">
    <source>
        <dbReference type="EMBL" id="KIA96934.1"/>
    </source>
</evidence>
<dbReference type="InterPro" id="IPR000587">
    <property type="entry name" value="Creatinase_N"/>
</dbReference>
<dbReference type="Pfam" id="PF01321">
    <property type="entry name" value="Creatinase_N"/>
    <property type="match status" value="1"/>
</dbReference>
<dbReference type="Gene3D" id="3.40.350.10">
    <property type="entry name" value="Creatinase/prolidase N-terminal domain"/>
    <property type="match status" value="2"/>
</dbReference>
<sequence length="591" mass="65285">MTFVAKLQALRTLMAEQKIDAYIITAADPHISEYLPAHYKAIPFFSGFTGSAGTLVITKDFAGLWTDSRYFTQAEPQLQGSGYELVKLKVPHTPEYIEWLSEVMPENATVAFNYQLISVALALEIQAGLEKQHIQIVDADLIGPLWSDRPALPTEKAFLIAEKDAGLSISAKLEQVKAQLKTVGAQSHLISSLDDIAWLFNIRGKDVDYNPVALSFALITLQEAKLFIDAAKLADNDINTLKQQGVTLYPYAAINDALKELPSDSAVFIDFKRNCFGLYQLLPATIKVISGINPSTHLKSLKNETEINHIRKAMVQDGVAMTRFFKWMEERLGEEQITEWSAAEKLAAFRAEQPGFAGLSFNTIAGFNANGALPHYSVSLESSLEIQPEGLFLVDSGGQYLYGTTDITRVMPMSNYSAQQADDYTLVLKGLIEGSKLVFPEGTKGYQIDSICRKPLWEHSINFGHGTGHGIGFFLNVHEGPQNISPANVDVPFKPGMVTSIEPGIYRPGSHGVRIENLVLCVNHGSSVFGNFLSFETLTLCYIDTRIVNKALLEAGQLSWLNAYNNRVFDQLQPHLSAEEASWLKAKCQPI</sequence>
<feature type="domain" description="Peptidase M24" evidence="4">
    <location>
        <begin position="309"/>
        <end position="521"/>
    </location>
</feature>
<feature type="domain" description="Creatinase N-terminal" evidence="5">
    <location>
        <begin position="7"/>
        <end position="140"/>
    </location>
</feature>
<dbReference type="InterPro" id="IPR000994">
    <property type="entry name" value="Pept_M24"/>
</dbReference>
<dbReference type="PANTHER" id="PTHR43763">
    <property type="entry name" value="XAA-PRO AMINOPEPTIDASE 1"/>
    <property type="match status" value="1"/>
</dbReference>